<evidence type="ECO:0000313" key="2">
    <source>
        <dbReference type="EMBL" id="KUG29952.1"/>
    </source>
</evidence>
<name>A0A0W8G9Z5_9ZZZZ</name>
<gene>
    <name evidence="2" type="ORF">ASZ90_000157</name>
</gene>
<dbReference type="Gene3D" id="3.30.70.20">
    <property type="match status" value="1"/>
</dbReference>
<evidence type="ECO:0000259" key="1">
    <source>
        <dbReference type="PROSITE" id="PS51379"/>
    </source>
</evidence>
<reference evidence="2" key="1">
    <citation type="journal article" date="2015" name="Proc. Natl. Acad. Sci. U.S.A.">
        <title>Networks of energetic and metabolic interactions define dynamics in microbial communities.</title>
        <authorList>
            <person name="Embree M."/>
            <person name="Liu J.K."/>
            <person name="Al-Bassam M.M."/>
            <person name="Zengler K."/>
        </authorList>
    </citation>
    <scope>NUCLEOTIDE SEQUENCE</scope>
</reference>
<dbReference type="InterPro" id="IPR017896">
    <property type="entry name" value="4Fe4S_Fe-S-bd"/>
</dbReference>
<proteinExistence type="predicted"/>
<dbReference type="SUPFAM" id="SSF54862">
    <property type="entry name" value="4Fe-4S ferredoxins"/>
    <property type="match status" value="1"/>
</dbReference>
<sequence length="264" mass="27358">MNATRKIIEIDEELCNGCGQCVTGCAEGALRIVDGKARLVADRYCDGLGACIGECPTGALTIIERPAEAFDEAAVHELLAAEKAAPMACGCPSSNVMDLSPCAAANAPTGFGASAQAGPDAAQTRASNLSHWPIQLRLIPPDAPFLRGASLLLAADCVPAAYPGYHDFLAGRVVAIGCPKFDDAQAYVEKLTAMIRVSGVTDITVLEMEVPCCSGLHRIALAAVEGSGKPVPVKRIVVSRRGEIIAREVLGGRARPRGACACMG</sequence>
<dbReference type="PANTHER" id="PTHR42895:SF1">
    <property type="entry name" value="IRON-SULFUR CLUSTER PROTEIN"/>
    <property type="match status" value="1"/>
</dbReference>
<dbReference type="AlphaFoldDB" id="A0A0W8G9Z5"/>
<feature type="domain" description="4Fe-4S ferredoxin-type" evidence="1">
    <location>
        <begin position="6"/>
        <end position="35"/>
    </location>
</feature>
<organism evidence="2">
    <name type="scientific">hydrocarbon metagenome</name>
    <dbReference type="NCBI Taxonomy" id="938273"/>
    <lineage>
        <taxon>unclassified sequences</taxon>
        <taxon>metagenomes</taxon>
        <taxon>ecological metagenomes</taxon>
    </lineage>
</organism>
<dbReference type="EMBL" id="LNQE01000017">
    <property type="protein sequence ID" value="KUG29952.1"/>
    <property type="molecule type" value="Genomic_DNA"/>
</dbReference>
<accession>A0A0W8G9Z5</accession>
<comment type="caution">
    <text evidence="2">The sequence shown here is derived from an EMBL/GenBank/DDBJ whole genome shotgun (WGS) entry which is preliminary data.</text>
</comment>
<dbReference type="PANTHER" id="PTHR42895">
    <property type="entry name" value="IRON-SULFUR CLUSTER-BINDING PROTEIN-RELATED"/>
    <property type="match status" value="1"/>
</dbReference>
<dbReference type="Pfam" id="PF13237">
    <property type="entry name" value="Fer4_10"/>
    <property type="match status" value="1"/>
</dbReference>
<dbReference type="PROSITE" id="PS51379">
    <property type="entry name" value="4FE4S_FER_2"/>
    <property type="match status" value="2"/>
</dbReference>
<feature type="domain" description="4Fe-4S ferredoxin-type" evidence="1">
    <location>
        <begin position="37"/>
        <end position="65"/>
    </location>
</feature>
<dbReference type="InterPro" id="IPR052911">
    <property type="entry name" value="Corrinoid_activation_enz"/>
</dbReference>
<protein>
    <submittedName>
        <fullName evidence="2">Ferredoxin 3 fused to putative domain</fullName>
    </submittedName>
</protein>